<name>A0A3P7MYF7_ONCOC</name>
<gene>
    <name evidence="2" type="ORF">NOO_LOCUS12784</name>
</gene>
<protein>
    <submittedName>
        <fullName evidence="2">Uncharacterized protein</fullName>
    </submittedName>
</protein>
<accession>A0A3P7MYF7</accession>
<feature type="region of interest" description="Disordered" evidence="1">
    <location>
        <begin position="1"/>
        <end position="21"/>
    </location>
</feature>
<feature type="compositionally biased region" description="Polar residues" evidence="1">
    <location>
        <begin position="1"/>
        <end position="10"/>
    </location>
</feature>
<proteinExistence type="predicted"/>
<evidence type="ECO:0000256" key="1">
    <source>
        <dbReference type="SAM" id="MobiDB-lite"/>
    </source>
</evidence>
<dbReference type="AlphaFoldDB" id="A0A3P7MYF7"/>
<organism evidence="2 3">
    <name type="scientific">Onchocerca ochengi</name>
    <name type="common">Filarial nematode worm</name>
    <dbReference type="NCBI Taxonomy" id="42157"/>
    <lineage>
        <taxon>Eukaryota</taxon>
        <taxon>Metazoa</taxon>
        <taxon>Ecdysozoa</taxon>
        <taxon>Nematoda</taxon>
        <taxon>Chromadorea</taxon>
        <taxon>Rhabditida</taxon>
        <taxon>Spirurina</taxon>
        <taxon>Spiruromorpha</taxon>
        <taxon>Filarioidea</taxon>
        <taxon>Onchocercidae</taxon>
        <taxon>Onchocerca</taxon>
    </lineage>
</organism>
<reference evidence="2 3" key="1">
    <citation type="submission" date="2018-08" db="EMBL/GenBank/DDBJ databases">
        <authorList>
            <person name="Laetsch R D."/>
            <person name="Stevens L."/>
            <person name="Kumar S."/>
            <person name="Blaxter L. M."/>
        </authorList>
    </citation>
    <scope>NUCLEOTIDE SEQUENCE [LARGE SCALE GENOMIC DNA]</scope>
</reference>
<evidence type="ECO:0000313" key="2">
    <source>
        <dbReference type="EMBL" id="VDN00016.1"/>
    </source>
</evidence>
<feature type="non-terminal residue" evidence="2">
    <location>
        <position position="167"/>
    </location>
</feature>
<dbReference type="OrthoDB" id="8862460at2759"/>
<keyword evidence="3" id="KW-1185">Reference proteome</keyword>
<dbReference type="Proteomes" id="UP000271087">
    <property type="component" value="Unassembled WGS sequence"/>
</dbReference>
<evidence type="ECO:0000313" key="3">
    <source>
        <dbReference type="Proteomes" id="UP000271087"/>
    </source>
</evidence>
<feature type="non-terminal residue" evidence="2">
    <location>
        <position position="1"/>
    </location>
</feature>
<sequence>IEPTVEQQQQSKRRTNENTIDSTKRKMILDWIKDTQESNFSQPVKINACVQCNEEDIDMESLQQFVCRRQLDDILEDDEEAGGCHSPRSLPTTEQFLESFQNIGSLQQPLSILSLDKISASTSGKSASENEVEDDDLERAMAASISSIRSHEILSRLNDDLAEIQSE</sequence>
<dbReference type="EMBL" id="UYRW01012017">
    <property type="protein sequence ID" value="VDN00016.1"/>
    <property type="molecule type" value="Genomic_DNA"/>
</dbReference>